<sequence>VHVYELGDGLRGRGDPGDGEEGGEVASVHPHQHHHHHPRRHQHHTPRAAPWLTHRRCEENNITGEPATSVV</sequence>
<feature type="non-terminal residue" evidence="2">
    <location>
        <position position="1"/>
    </location>
</feature>
<feature type="region of interest" description="Disordered" evidence="1">
    <location>
        <begin position="1"/>
        <end position="54"/>
    </location>
</feature>
<organism evidence="2 3">
    <name type="scientific">Homarus americanus</name>
    <name type="common">American lobster</name>
    <dbReference type="NCBI Taxonomy" id="6706"/>
    <lineage>
        <taxon>Eukaryota</taxon>
        <taxon>Metazoa</taxon>
        <taxon>Ecdysozoa</taxon>
        <taxon>Arthropoda</taxon>
        <taxon>Crustacea</taxon>
        <taxon>Multicrustacea</taxon>
        <taxon>Malacostraca</taxon>
        <taxon>Eumalacostraca</taxon>
        <taxon>Eucarida</taxon>
        <taxon>Decapoda</taxon>
        <taxon>Pleocyemata</taxon>
        <taxon>Astacidea</taxon>
        <taxon>Nephropoidea</taxon>
        <taxon>Nephropidae</taxon>
        <taxon>Homarus</taxon>
    </lineage>
</organism>
<keyword evidence="3" id="KW-1185">Reference proteome</keyword>
<evidence type="ECO:0000313" key="3">
    <source>
        <dbReference type="Proteomes" id="UP000747542"/>
    </source>
</evidence>
<name>A0A8J5JJ47_HOMAM</name>
<dbReference type="Proteomes" id="UP000747542">
    <property type="component" value="Unassembled WGS sequence"/>
</dbReference>
<proteinExistence type="predicted"/>
<gene>
    <name evidence="2" type="ORF">Hamer_G023839</name>
</gene>
<comment type="caution">
    <text evidence="2">The sequence shown here is derived from an EMBL/GenBank/DDBJ whole genome shotgun (WGS) entry which is preliminary data.</text>
</comment>
<dbReference type="EMBL" id="JAHLQT010038035">
    <property type="protein sequence ID" value="KAG7157106.1"/>
    <property type="molecule type" value="Genomic_DNA"/>
</dbReference>
<protein>
    <submittedName>
        <fullName evidence="2">Uncharacterized protein</fullName>
    </submittedName>
</protein>
<dbReference type="AlphaFoldDB" id="A0A8J5JJ47"/>
<accession>A0A8J5JJ47</accession>
<reference evidence="2" key="1">
    <citation type="journal article" date="2021" name="Sci. Adv.">
        <title>The American lobster genome reveals insights on longevity, neural, and immune adaptations.</title>
        <authorList>
            <person name="Polinski J.M."/>
            <person name="Zimin A.V."/>
            <person name="Clark K.F."/>
            <person name="Kohn A.B."/>
            <person name="Sadowski N."/>
            <person name="Timp W."/>
            <person name="Ptitsyn A."/>
            <person name="Khanna P."/>
            <person name="Romanova D.Y."/>
            <person name="Williams P."/>
            <person name="Greenwood S.J."/>
            <person name="Moroz L.L."/>
            <person name="Walt D.R."/>
            <person name="Bodnar A.G."/>
        </authorList>
    </citation>
    <scope>NUCLEOTIDE SEQUENCE</scope>
    <source>
        <strain evidence="2">GMGI-L3</strain>
    </source>
</reference>
<evidence type="ECO:0000313" key="2">
    <source>
        <dbReference type="EMBL" id="KAG7157106.1"/>
    </source>
</evidence>
<evidence type="ECO:0000256" key="1">
    <source>
        <dbReference type="SAM" id="MobiDB-lite"/>
    </source>
</evidence>
<feature type="compositionally biased region" description="Basic residues" evidence="1">
    <location>
        <begin position="30"/>
        <end position="46"/>
    </location>
</feature>